<evidence type="ECO:0000313" key="3">
    <source>
        <dbReference type="Proteomes" id="UP001595075"/>
    </source>
</evidence>
<feature type="domain" description="2EXR" evidence="1">
    <location>
        <begin position="9"/>
        <end position="90"/>
    </location>
</feature>
<keyword evidence="3" id="KW-1185">Reference proteome</keyword>
<dbReference type="PANTHER" id="PTHR35910:SF1">
    <property type="entry name" value="2EXR DOMAIN-CONTAINING PROTEIN"/>
    <property type="match status" value="1"/>
</dbReference>
<dbReference type="InterPro" id="IPR045518">
    <property type="entry name" value="2EXR"/>
</dbReference>
<accession>A0ABR4CYZ6</accession>
<evidence type="ECO:0000259" key="1">
    <source>
        <dbReference type="Pfam" id="PF20150"/>
    </source>
</evidence>
<proteinExistence type="predicted"/>
<evidence type="ECO:0000313" key="2">
    <source>
        <dbReference type="EMBL" id="KAL2074792.1"/>
    </source>
</evidence>
<reference evidence="2 3" key="1">
    <citation type="journal article" date="2024" name="Commun. Biol.">
        <title>Comparative genomic analysis of thermophilic fungi reveals convergent evolutionary adaptations and gene losses.</title>
        <authorList>
            <person name="Steindorff A.S."/>
            <person name="Aguilar-Pontes M.V."/>
            <person name="Robinson A.J."/>
            <person name="Andreopoulos B."/>
            <person name="LaButti K."/>
            <person name="Kuo A."/>
            <person name="Mondo S."/>
            <person name="Riley R."/>
            <person name="Otillar R."/>
            <person name="Haridas S."/>
            <person name="Lipzen A."/>
            <person name="Grimwood J."/>
            <person name="Schmutz J."/>
            <person name="Clum A."/>
            <person name="Reid I.D."/>
            <person name="Moisan M.C."/>
            <person name="Butler G."/>
            <person name="Nguyen T.T.M."/>
            <person name="Dewar K."/>
            <person name="Conant G."/>
            <person name="Drula E."/>
            <person name="Henrissat B."/>
            <person name="Hansel C."/>
            <person name="Singer S."/>
            <person name="Hutchinson M.I."/>
            <person name="de Vries R.P."/>
            <person name="Natvig D.O."/>
            <person name="Powell A.J."/>
            <person name="Tsang A."/>
            <person name="Grigoriev I.V."/>
        </authorList>
    </citation>
    <scope>NUCLEOTIDE SEQUENCE [LARGE SCALE GENOMIC DNA]</scope>
    <source>
        <strain evidence="2 3">CBS 494.80</strain>
    </source>
</reference>
<dbReference type="EMBL" id="JAZHXI010000002">
    <property type="protein sequence ID" value="KAL2074792.1"/>
    <property type="molecule type" value="Genomic_DNA"/>
</dbReference>
<comment type="caution">
    <text evidence="2">The sequence shown here is derived from an EMBL/GenBank/DDBJ whole genome shotgun (WGS) entry which is preliminary data.</text>
</comment>
<name>A0ABR4CYZ6_9HELO</name>
<dbReference type="Pfam" id="PF20150">
    <property type="entry name" value="2EXR"/>
    <property type="match status" value="1"/>
</dbReference>
<protein>
    <recommendedName>
        <fullName evidence="1">2EXR domain-containing protein</fullName>
    </recommendedName>
</protein>
<gene>
    <name evidence="2" type="ORF">VTL71DRAFT_8571</name>
</gene>
<dbReference type="Proteomes" id="UP001595075">
    <property type="component" value="Unassembled WGS sequence"/>
</dbReference>
<dbReference type="PANTHER" id="PTHR35910">
    <property type="entry name" value="2EXR DOMAIN-CONTAINING PROTEIN"/>
    <property type="match status" value="1"/>
</dbReference>
<organism evidence="2 3">
    <name type="scientific">Oculimacula yallundae</name>
    <dbReference type="NCBI Taxonomy" id="86028"/>
    <lineage>
        <taxon>Eukaryota</taxon>
        <taxon>Fungi</taxon>
        <taxon>Dikarya</taxon>
        <taxon>Ascomycota</taxon>
        <taxon>Pezizomycotina</taxon>
        <taxon>Leotiomycetes</taxon>
        <taxon>Helotiales</taxon>
        <taxon>Ploettnerulaceae</taxon>
        <taxon>Oculimacula</taxon>
    </lineage>
</organism>
<sequence>MNFPALSSFHLFSQLPPELRLRIWTFATPSSRIIELTWTSSTRSLTSKTPNPSILRACHESREHILPLYKSLTFENSPQNILVDFSKDTMFFGPGCKHLVPSGRSSPWVKQNQKVVRDINTSSLLSQNLMLVAFDCEFLLGLEESEREKSLEGMLDALIIVGHVVVVKTVDGDEMGNEGELQPVLSDWRMDGCLRRLEAYRESRKERAKLVLSKAVYKTVVK</sequence>